<dbReference type="InterPro" id="IPR025674">
    <property type="entry name" value="Imm6"/>
</dbReference>
<proteinExistence type="predicted"/>
<dbReference type="Proteomes" id="UP000238937">
    <property type="component" value="Unassembled WGS sequence"/>
</dbReference>
<dbReference type="AlphaFoldDB" id="A0A2T1GE33"/>
<protein>
    <submittedName>
        <fullName evidence="1">Uncharacterized protein</fullName>
    </submittedName>
</protein>
<dbReference type="EMBL" id="PVWO01000170">
    <property type="protein sequence ID" value="PSB55693.1"/>
    <property type="molecule type" value="Genomic_DNA"/>
</dbReference>
<organism evidence="1 2">
    <name type="scientific">Chamaesiphon polymorphus CCALA 037</name>
    <dbReference type="NCBI Taxonomy" id="2107692"/>
    <lineage>
        <taxon>Bacteria</taxon>
        <taxon>Bacillati</taxon>
        <taxon>Cyanobacteriota</taxon>
        <taxon>Cyanophyceae</taxon>
        <taxon>Gomontiellales</taxon>
        <taxon>Chamaesiphonaceae</taxon>
        <taxon>Chamaesiphon</taxon>
    </lineage>
</organism>
<dbReference type="Pfam" id="PF14434">
    <property type="entry name" value="Imm6"/>
    <property type="match status" value="1"/>
</dbReference>
<sequence length="63" mass="7144">MEQLTDIESLSIRARVAYLLCLTESVLSEIKSNIDGYLKAQHGLEKCWDWLSEKSPITGEDLC</sequence>
<evidence type="ECO:0000313" key="2">
    <source>
        <dbReference type="Proteomes" id="UP000238937"/>
    </source>
</evidence>
<accession>A0A2T1GE33</accession>
<keyword evidence="2" id="KW-1185">Reference proteome</keyword>
<reference evidence="1 2" key="1">
    <citation type="submission" date="2018-03" db="EMBL/GenBank/DDBJ databases">
        <title>The ancient ancestry and fast evolution of plastids.</title>
        <authorList>
            <person name="Moore K.R."/>
            <person name="Magnabosco C."/>
            <person name="Momper L."/>
            <person name="Gold D.A."/>
            <person name="Bosak T."/>
            <person name="Fournier G.P."/>
        </authorList>
    </citation>
    <scope>NUCLEOTIDE SEQUENCE [LARGE SCALE GENOMIC DNA]</scope>
    <source>
        <strain evidence="1 2">CCALA 037</strain>
    </source>
</reference>
<comment type="caution">
    <text evidence="1">The sequence shown here is derived from an EMBL/GenBank/DDBJ whole genome shotgun (WGS) entry which is preliminary data.</text>
</comment>
<evidence type="ECO:0000313" key="1">
    <source>
        <dbReference type="EMBL" id="PSB55693.1"/>
    </source>
</evidence>
<name>A0A2T1GE33_9CYAN</name>
<gene>
    <name evidence="1" type="ORF">C7B77_14240</name>
</gene>